<accession>A0ACC3BZF9</accession>
<organism evidence="1 2">
    <name type="scientific">Pyropia yezoensis</name>
    <name type="common">Susabi-nori</name>
    <name type="synonym">Porphyra yezoensis</name>
    <dbReference type="NCBI Taxonomy" id="2788"/>
    <lineage>
        <taxon>Eukaryota</taxon>
        <taxon>Rhodophyta</taxon>
        <taxon>Bangiophyceae</taxon>
        <taxon>Bangiales</taxon>
        <taxon>Bangiaceae</taxon>
        <taxon>Pyropia</taxon>
    </lineage>
</organism>
<comment type="caution">
    <text evidence="1">The sequence shown here is derived from an EMBL/GenBank/DDBJ whole genome shotgun (WGS) entry which is preliminary data.</text>
</comment>
<name>A0ACC3BZF9_PYRYE</name>
<reference evidence="1" key="1">
    <citation type="submission" date="2019-11" db="EMBL/GenBank/DDBJ databases">
        <title>Nori genome reveals adaptations in red seaweeds to the harsh intertidal environment.</title>
        <authorList>
            <person name="Wang D."/>
            <person name="Mao Y."/>
        </authorList>
    </citation>
    <scope>NUCLEOTIDE SEQUENCE</scope>
    <source>
        <tissue evidence="1">Gametophyte</tissue>
    </source>
</reference>
<gene>
    <name evidence="1" type="ORF">I4F81_005504</name>
</gene>
<evidence type="ECO:0000313" key="2">
    <source>
        <dbReference type="Proteomes" id="UP000798662"/>
    </source>
</evidence>
<evidence type="ECO:0000313" key="1">
    <source>
        <dbReference type="EMBL" id="KAK1862938.1"/>
    </source>
</evidence>
<dbReference type="Proteomes" id="UP000798662">
    <property type="component" value="Chromosome 2"/>
</dbReference>
<protein>
    <submittedName>
        <fullName evidence="1">Uncharacterized protein</fullName>
    </submittedName>
</protein>
<proteinExistence type="predicted"/>
<sequence length="159" mass="16477">MDRSRATDRDEVERFLATLADYQPTVPDALVSHYLARSGFVTSDTRVIRLIGLAAQKFIADVGNDALAQARLRMAAEGATGRGGKAARGGGATTGVGVDTRMTLTTDDLEKALREYGVPLHKPPYYADSVTAGLPTDGAPSKAPPSKGHAKGGGGASGH</sequence>
<keyword evidence="2" id="KW-1185">Reference proteome</keyword>
<dbReference type="EMBL" id="CM020619">
    <property type="protein sequence ID" value="KAK1862938.1"/>
    <property type="molecule type" value="Genomic_DNA"/>
</dbReference>